<evidence type="ECO:0000256" key="2">
    <source>
        <dbReference type="ARBA" id="ARBA00017703"/>
    </source>
</evidence>
<dbReference type="InterPro" id="IPR005790">
    <property type="entry name" value="DNA_polIII_delta"/>
</dbReference>
<proteinExistence type="inferred from homology"/>
<keyword evidence="5" id="KW-0235">DNA replication</keyword>
<evidence type="ECO:0000259" key="10">
    <source>
        <dbReference type="Pfam" id="PF06144"/>
    </source>
</evidence>
<dbReference type="RefSeq" id="WP_068616859.1">
    <property type="nucleotide sequence ID" value="NZ_CP016268.1"/>
</dbReference>
<dbReference type="GO" id="GO:0003677">
    <property type="term" value="F:DNA binding"/>
    <property type="evidence" value="ECO:0007669"/>
    <property type="project" value="InterPro"/>
</dbReference>
<evidence type="ECO:0000256" key="5">
    <source>
        <dbReference type="ARBA" id="ARBA00022705"/>
    </source>
</evidence>
<dbReference type="AlphaFoldDB" id="A0A193LHJ0"/>
<keyword evidence="13" id="KW-1185">Reference proteome</keyword>
<accession>A0A193LHJ0</accession>
<evidence type="ECO:0000256" key="8">
    <source>
        <dbReference type="ARBA" id="ARBA00049244"/>
    </source>
</evidence>
<sequence length="339" mass="36746">MKIPANQLKSQLQKSLLPCYLVTGDEPLLVQEALDNIRASARAAGFTTRDLYVATSGFDWKELGAAGGNLSLFSEKRIVELRLPTGKPGREGSQVIATLTEQLADDLLLIVSGPKLDRNATSAKWVKALMGAGGHVAVWPVDRRELPAWINARMKAVGLQAERDAVRLIADRVEGNLLAAQQEIEKLRLLLGEGAVTAEQVQRAVADSSRYDVYKLVDAAVSGDVQRALRILGGVRAEGVEAVIVIWALTREVRALSRIADSVAGGTELGQAMQKNGVWQNRQGLVRACISRHSRSVFYRLMQALRNADASAKGQRSGDPWQQATEIVLVLAGDRVRAA</sequence>
<gene>
    <name evidence="12" type="ORF">BA177_12975</name>
</gene>
<keyword evidence="4" id="KW-0548">Nucleotidyltransferase</keyword>
<evidence type="ECO:0000256" key="7">
    <source>
        <dbReference type="ARBA" id="ARBA00034754"/>
    </source>
</evidence>
<dbReference type="PANTHER" id="PTHR34388:SF1">
    <property type="entry name" value="DNA POLYMERASE III SUBUNIT DELTA"/>
    <property type="match status" value="1"/>
</dbReference>
<feature type="domain" description="DNA polymerase III subunit delta C-terminal" evidence="11">
    <location>
        <begin position="214"/>
        <end position="333"/>
    </location>
</feature>
<dbReference type="SUPFAM" id="SSF52540">
    <property type="entry name" value="P-loop containing nucleoside triphosphate hydrolases"/>
    <property type="match status" value="1"/>
</dbReference>
<organism evidence="12 13">
    <name type="scientific">Woeseia oceani</name>
    <dbReference type="NCBI Taxonomy" id="1548547"/>
    <lineage>
        <taxon>Bacteria</taxon>
        <taxon>Pseudomonadati</taxon>
        <taxon>Pseudomonadota</taxon>
        <taxon>Gammaproteobacteria</taxon>
        <taxon>Woeseiales</taxon>
        <taxon>Woeseiaceae</taxon>
        <taxon>Woeseia</taxon>
    </lineage>
</organism>
<dbReference type="SUPFAM" id="SSF48019">
    <property type="entry name" value="post-AAA+ oligomerization domain-like"/>
    <property type="match status" value="1"/>
</dbReference>
<dbReference type="Gene3D" id="1.10.8.60">
    <property type="match status" value="1"/>
</dbReference>
<comment type="similarity">
    <text evidence="7">Belongs to the DNA polymerase HolA subunit family.</text>
</comment>
<keyword evidence="6" id="KW-0239">DNA-directed DNA polymerase</keyword>
<dbReference type="GO" id="GO:0006261">
    <property type="term" value="P:DNA-templated DNA replication"/>
    <property type="evidence" value="ECO:0007669"/>
    <property type="project" value="TreeGrafter"/>
</dbReference>
<evidence type="ECO:0000256" key="3">
    <source>
        <dbReference type="ARBA" id="ARBA00022679"/>
    </source>
</evidence>
<dbReference type="Pfam" id="PF14840">
    <property type="entry name" value="DNA_pol3_delt_C"/>
    <property type="match status" value="1"/>
</dbReference>
<dbReference type="GO" id="GO:0009360">
    <property type="term" value="C:DNA polymerase III complex"/>
    <property type="evidence" value="ECO:0007669"/>
    <property type="project" value="UniProtKB-UniRule"/>
</dbReference>
<dbReference type="PANTHER" id="PTHR34388">
    <property type="entry name" value="DNA POLYMERASE III SUBUNIT DELTA"/>
    <property type="match status" value="1"/>
</dbReference>
<dbReference type="Gene3D" id="1.20.272.10">
    <property type="match status" value="1"/>
</dbReference>
<dbReference type="InterPro" id="IPR032780">
    <property type="entry name" value="DNA_pol3_delt_C"/>
</dbReference>
<evidence type="ECO:0000256" key="1">
    <source>
        <dbReference type="ARBA" id="ARBA00012417"/>
    </source>
</evidence>
<dbReference type="EC" id="2.7.7.7" evidence="1 9"/>
<keyword evidence="3" id="KW-0808">Transferase</keyword>
<dbReference type="Proteomes" id="UP000092695">
    <property type="component" value="Chromosome"/>
</dbReference>
<evidence type="ECO:0000256" key="9">
    <source>
        <dbReference type="NCBIfam" id="TIGR01128"/>
    </source>
</evidence>
<protein>
    <recommendedName>
        <fullName evidence="2 9">DNA polymerase III subunit delta</fullName>
        <ecNumber evidence="1 9">2.7.7.7</ecNumber>
    </recommendedName>
</protein>
<evidence type="ECO:0000259" key="11">
    <source>
        <dbReference type="Pfam" id="PF14840"/>
    </source>
</evidence>
<evidence type="ECO:0000313" key="13">
    <source>
        <dbReference type="Proteomes" id="UP000092695"/>
    </source>
</evidence>
<comment type="catalytic activity">
    <reaction evidence="8">
        <text>DNA(n) + a 2'-deoxyribonucleoside 5'-triphosphate = DNA(n+1) + diphosphate</text>
        <dbReference type="Rhea" id="RHEA:22508"/>
        <dbReference type="Rhea" id="RHEA-COMP:17339"/>
        <dbReference type="Rhea" id="RHEA-COMP:17340"/>
        <dbReference type="ChEBI" id="CHEBI:33019"/>
        <dbReference type="ChEBI" id="CHEBI:61560"/>
        <dbReference type="ChEBI" id="CHEBI:173112"/>
        <dbReference type="EC" id="2.7.7.7"/>
    </reaction>
</comment>
<dbReference type="KEGG" id="woc:BA177_12975"/>
<dbReference type="InterPro" id="IPR010372">
    <property type="entry name" value="DNA_pol3_delta_N"/>
</dbReference>
<feature type="domain" description="DNA polymerase III delta N-terminal" evidence="10">
    <location>
        <begin position="20"/>
        <end position="129"/>
    </location>
</feature>
<evidence type="ECO:0000313" key="12">
    <source>
        <dbReference type="EMBL" id="ANO51990.1"/>
    </source>
</evidence>
<dbReference type="GO" id="GO:0003887">
    <property type="term" value="F:DNA-directed DNA polymerase activity"/>
    <property type="evidence" value="ECO:0007669"/>
    <property type="project" value="UniProtKB-UniRule"/>
</dbReference>
<dbReference type="Pfam" id="PF06144">
    <property type="entry name" value="DNA_pol3_delta"/>
    <property type="match status" value="1"/>
</dbReference>
<evidence type="ECO:0000256" key="4">
    <source>
        <dbReference type="ARBA" id="ARBA00022695"/>
    </source>
</evidence>
<evidence type="ECO:0000256" key="6">
    <source>
        <dbReference type="ARBA" id="ARBA00022932"/>
    </source>
</evidence>
<name>A0A193LHJ0_9GAMM</name>
<dbReference type="NCBIfam" id="TIGR01128">
    <property type="entry name" value="holA"/>
    <property type="match status" value="1"/>
</dbReference>
<dbReference type="InterPro" id="IPR008921">
    <property type="entry name" value="DNA_pol3_clamp-load_cplx_C"/>
</dbReference>
<dbReference type="CDD" id="cd18138">
    <property type="entry name" value="HLD_clamp_pol_III_delta"/>
    <property type="match status" value="1"/>
</dbReference>
<reference evidence="12 13" key="1">
    <citation type="submission" date="2016-06" db="EMBL/GenBank/DDBJ databases">
        <title>Complete genome sequence of a deep-branching marine Gamma Proteobacterium Woeseia oceani type strain XK5.</title>
        <authorList>
            <person name="Mu D."/>
            <person name="Du Z."/>
        </authorList>
    </citation>
    <scope>NUCLEOTIDE SEQUENCE [LARGE SCALE GENOMIC DNA]</scope>
    <source>
        <strain evidence="12 13">XK5</strain>
    </source>
</reference>
<dbReference type="Gene3D" id="3.40.50.300">
    <property type="entry name" value="P-loop containing nucleotide triphosphate hydrolases"/>
    <property type="match status" value="1"/>
</dbReference>
<dbReference type="EMBL" id="CP016268">
    <property type="protein sequence ID" value="ANO51990.1"/>
    <property type="molecule type" value="Genomic_DNA"/>
</dbReference>
<dbReference type="STRING" id="1548547.BA177_12975"/>
<dbReference type="InterPro" id="IPR027417">
    <property type="entry name" value="P-loop_NTPase"/>
</dbReference>